<dbReference type="RefSeq" id="WP_183984406.1">
    <property type="nucleotide sequence ID" value="NZ_JACHHG010000002.1"/>
</dbReference>
<reference evidence="2 3" key="1">
    <citation type="submission" date="2020-08" db="EMBL/GenBank/DDBJ databases">
        <title>Genomic Encyclopedia of Type Strains, Phase IV (KMG-IV): sequencing the most valuable type-strain genomes for metagenomic binning, comparative biology and taxonomic classification.</title>
        <authorList>
            <person name="Goeker M."/>
        </authorList>
    </citation>
    <scope>NUCLEOTIDE SEQUENCE [LARGE SCALE GENOMIC DNA]</scope>
    <source>
        <strain evidence="2 3">DSM 21458</strain>
    </source>
</reference>
<feature type="region of interest" description="Disordered" evidence="1">
    <location>
        <begin position="42"/>
        <end position="94"/>
    </location>
</feature>
<organism evidence="2 3">
    <name type="scientific">Deinobacterium chartae</name>
    <dbReference type="NCBI Taxonomy" id="521158"/>
    <lineage>
        <taxon>Bacteria</taxon>
        <taxon>Thermotogati</taxon>
        <taxon>Deinococcota</taxon>
        <taxon>Deinococci</taxon>
        <taxon>Deinococcales</taxon>
        <taxon>Deinococcaceae</taxon>
        <taxon>Deinobacterium</taxon>
    </lineage>
</organism>
<dbReference type="AlphaFoldDB" id="A0A841HV04"/>
<dbReference type="PANTHER" id="PTHR36109:SF2">
    <property type="entry name" value="MEMBRANE PROTEIN"/>
    <property type="match status" value="1"/>
</dbReference>
<dbReference type="PANTHER" id="PTHR36109">
    <property type="entry name" value="MEMBRANE PROTEIN-RELATED"/>
    <property type="match status" value="1"/>
</dbReference>
<evidence type="ECO:0000313" key="3">
    <source>
        <dbReference type="Proteomes" id="UP000569951"/>
    </source>
</evidence>
<accession>A0A841HV04</accession>
<feature type="compositionally biased region" description="Basic and acidic residues" evidence="1">
    <location>
        <begin position="70"/>
        <end position="88"/>
    </location>
</feature>
<feature type="compositionally biased region" description="Low complexity" evidence="1">
    <location>
        <begin position="57"/>
        <end position="69"/>
    </location>
</feature>
<gene>
    <name evidence="2" type="ORF">HNR42_000621</name>
</gene>
<dbReference type="Proteomes" id="UP000569951">
    <property type="component" value="Unassembled WGS sequence"/>
</dbReference>
<dbReference type="InterPro" id="IPR052948">
    <property type="entry name" value="Low_temp-induced_all0457"/>
</dbReference>
<sequence length="213" mass="21478">MRVTAVFDSRTQAEAAVSELRRMGVADSQLSYISKHDDNLRATDEHYSGSTHTAQPGMGSSMGSNMGSNLRDDVRTEPHRDAEGDMVRSDGVTGKDMGEGAAKGLLVGGSVGAIFGLAAALIPGVGPIITAGALATSLGSAAGGAVAGAIVGGTAGTIAGALSQAGYSGEEATYYGEAVERGGFLVAVDTTPALGMNEVQEVLRRHGGRMYSA</sequence>
<keyword evidence="3" id="KW-1185">Reference proteome</keyword>
<evidence type="ECO:0008006" key="4">
    <source>
        <dbReference type="Google" id="ProtNLM"/>
    </source>
</evidence>
<protein>
    <recommendedName>
        <fullName evidence="4">Heat induced stress protein YflT</fullName>
    </recommendedName>
</protein>
<proteinExistence type="predicted"/>
<comment type="caution">
    <text evidence="2">The sequence shown here is derived from an EMBL/GenBank/DDBJ whole genome shotgun (WGS) entry which is preliminary data.</text>
</comment>
<dbReference type="EMBL" id="JACHHG010000002">
    <property type="protein sequence ID" value="MBB6097207.1"/>
    <property type="molecule type" value="Genomic_DNA"/>
</dbReference>
<name>A0A841HV04_9DEIO</name>
<evidence type="ECO:0000313" key="2">
    <source>
        <dbReference type="EMBL" id="MBB6097207.1"/>
    </source>
</evidence>
<evidence type="ECO:0000256" key="1">
    <source>
        <dbReference type="SAM" id="MobiDB-lite"/>
    </source>
</evidence>